<dbReference type="InterPro" id="IPR034683">
    <property type="entry name" value="IspD/TarI"/>
</dbReference>
<keyword evidence="3" id="KW-0414">Isoprene biosynthesis</keyword>
<protein>
    <recommendedName>
        <fullName evidence="3">2-C-methyl-D-erythritol 4-phosphate cytidylyltransferase</fullName>
        <ecNumber evidence="3">2.7.7.60</ecNumber>
    </recommendedName>
    <alternativeName>
        <fullName evidence="3">4-diphosphocytidyl-2C-methyl-D-erythritol synthase</fullName>
    </alternativeName>
    <alternativeName>
        <fullName evidence="3">MEP cytidylyltransferase</fullName>
        <shortName evidence="3">MCT</shortName>
    </alternativeName>
</protein>
<feature type="site" description="Positions MEP for the nucleophilic attack" evidence="3">
    <location>
        <position position="205"/>
    </location>
</feature>
<dbReference type="SUPFAM" id="SSF53448">
    <property type="entry name" value="Nucleotide-diphospho-sugar transferases"/>
    <property type="match status" value="1"/>
</dbReference>
<dbReference type="EC" id="2.7.7.60" evidence="3"/>
<dbReference type="EMBL" id="SODV01000002">
    <property type="protein sequence ID" value="TDW95876.1"/>
    <property type="molecule type" value="Genomic_DNA"/>
</dbReference>
<dbReference type="NCBIfam" id="TIGR00453">
    <property type="entry name" value="ispD"/>
    <property type="match status" value="1"/>
</dbReference>
<dbReference type="Pfam" id="PF01128">
    <property type="entry name" value="IspD"/>
    <property type="match status" value="1"/>
</dbReference>
<feature type="site" description="Transition state stabilizer" evidence="3">
    <location>
        <position position="15"/>
    </location>
</feature>
<comment type="caution">
    <text evidence="4">The sequence shown here is derived from an EMBL/GenBank/DDBJ whole genome shotgun (WGS) entry which is preliminary data.</text>
</comment>
<evidence type="ECO:0000256" key="2">
    <source>
        <dbReference type="ARBA" id="ARBA00022695"/>
    </source>
</evidence>
<feature type="site" description="Transition state stabilizer" evidence="3">
    <location>
        <position position="22"/>
    </location>
</feature>
<dbReference type="HAMAP" id="MF_00108">
    <property type="entry name" value="IspD"/>
    <property type="match status" value="1"/>
</dbReference>
<dbReference type="UniPathway" id="UPA00056">
    <property type="reaction ID" value="UER00093"/>
</dbReference>
<dbReference type="FunFam" id="3.90.550.10:FF:000003">
    <property type="entry name" value="2-C-methyl-D-erythritol 4-phosphate cytidylyltransferase"/>
    <property type="match status" value="1"/>
</dbReference>
<comment type="catalytic activity">
    <reaction evidence="3">
        <text>2-C-methyl-D-erythritol 4-phosphate + CTP + H(+) = 4-CDP-2-C-methyl-D-erythritol + diphosphate</text>
        <dbReference type="Rhea" id="RHEA:13429"/>
        <dbReference type="ChEBI" id="CHEBI:15378"/>
        <dbReference type="ChEBI" id="CHEBI:33019"/>
        <dbReference type="ChEBI" id="CHEBI:37563"/>
        <dbReference type="ChEBI" id="CHEBI:57823"/>
        <dbReference type="ChEBI" id="CHEBI:58262"/>
        <dbReference type="EC" id="2.7.7.60"/>
    </reaction>
</comment>
<dbReference type="Gene3D" id="3.90.550.10">
    <property type="entry name" value="Spore Coat Polysaccharide Biosynthesis Protein SpsA, Chain A"/>
    <property type="match status" value="1"/>
</dbReference>
<comment type="function">
    <text evidence="3">Catalyzes the formation of 4-diphosphocytidyl-2-C-methyl-D-erythritol from CTP and 2-C-methyl-D-erythritol 4-phosphate (MEP).</text>
</comment>
<evidence type="ECO:0000313" key="5">
    <source>
        <dbReference type="Proteomes" id="UP000294498"/>
    </source>
</evidence>
<dbReference type="Proteomes" id="UP000294498">
    <property type="component" value="Unassembled WGS sequence"/>
</dbReference>
<dbReference type="AlphaFoldDB" id="A0A4R8DFL5"/>
<accession>A0A4R8DFL5</accession>
<name>A0A4R8DFL5_9BACT</name>
<evidence type="ECO:0000313" key="4">
    <source>
        <dbReference type="EMBL" id="TDW95876.1"/>
    </source>
</evidence>
<organism evidence="4 5">
    <name type="scientific">Dinghuibacter silviterrae</name>
    <dbReference type="NCBI Taxonomy" id="1539049"/>
    <lineage>
        <taxon>Bacteria</taxon>
        <taxon>Pseudomonadati</taxon>
        <taxon>Bacteroidota</taxon>
        <taxon>Chitinophagia</taxon>
        <taxon>Chitinophagales</taxon>
        <taxon>Chitinophagaceae</taxon>
        <taxon>Dinghuibacter</taxon>
    </lineage>
</organism>
<keyword evidence="2 3" id="KW-0548">Nucleotidyltransferase</keyword>
<dbReference type="InterPro" id="IPR001228">
    <property type="entry name" value="IspD"/>
</dbReference>
<keyword evidence="1 3" id="KW-0808">Transferase</keyword>
<dbReference type="InterPro" id="IPR050088">
    <property type="entry name" value="IspD/TarI_cytidylyltransf_bact"/>
</dbReference>
<dbReference type="NCBIfam" id="NF001186">
    <property type="entry name" value="PRK00155.2-3"/>
    <property type="match status" value="1"/>
</dbReference>
<reference evidence="4 5" key="1">
    <citation type="submission" date="2019-03" db="EMBL/GenBank/DDBJ databases">
        <title>Genomic Encyclopedia of Type Strains, Phase IV (KMG-IV): sequencing the most valuable type-strain genomes for metagenomic binning, comparative biology and taxonomic classification.</title>
        <authorList>
            <person name="Goeker M."/>
        </authorList>
    </citation>
    <scope>NUCLEOTIDE SEQUENCE [LARGE SCALE GENOMIC DNA]</scope>
    <source>
        <strain evidence="4 5">DSM 100059</strain>
    </source>
</reference>
<dbReference type="GO" id="GO:0019288">
    <property type="term" value="P:isopentenyl diphosphate biosynthetic process, methylerythritol 4-phosphate pathway"/>
    <property type="evidence" value="ECO:0007669"/>
    <property type="project" value="UniProtKB-UniRule"/>
</dbReference>
<feature type="site" description="Positions MEP for the nucleophilic attack" evidence="3">
    <location>
        <position position="151"/>
    </location>
</feature>
<dbReference type="InterPro" id="IPR029044">
    <property type="entry name" value="Nucleotide-diphossugar_trans"/>
</dbReference>
<dbReference type="CDD" id="cd02516">
    <property type="entry name" value="CDP-ME_synthetase"/>
    <property type="match status" value="1"/>
</dbReference>
<dbReference type="PANTHER" id="PTHR32125:SF4">
    <property type="entry name" value="2-C-METHYL-D-ERYTHRITOL 4-PHOSPHATE CYTIDYLYLTRANSFERASE, CHLOROPLASTIC"/>
    <property type="match status" value="1"/>
</dbReference>
<comment type="pathway">
    <text evidence="3">Isoprenoid biosynthesis; isopentenyl diphosphate biosynthesis via DXP pathway; isopentenyl diphosphate from 1-deoxy-D-xylulose 5-phosphate: step 2/6.</text>
</comment>
<keyword evidence="5" id="KW-1185">Reference proteome</keyword>
<dbReference type="PANTHER" id="PTHR32125">
    <property type="entry name" value="2-C-METHYL-D-ERYTHRITOL 4-PHOSPHATE CYTIDYLYLTRANSFERASE, CHLOROPLASTIC"/>
    <property type="match status" value="1"/>
</dbReference>
<gene>
    <name evidence="3" type="primary">ispD</name>
    <name evidence="4" type="ORF">EDB95_3696</name>
</gene>
<sequence length="227" mass="25662">MQKYAVIVAGGSGKRMNSALPKQFMMLRDKPVLYYTLQTFLESYPDLQIILVLPLEYIDLGKEIIDGYFDSSRIRIVTGGDSRFHSVKNGLALIEDESIIFVHDGVRCLVTPQLIHRCYMQALETGSAIPTLISKDSVRVETEEGNEPIDRNKVHLVQTPQTFHSKLLLPAFQIDFKERFTDEATVVEAFGLKVSLVEGEETNIKLTRPVDMFLAERILEERATAVV</sequence>
<evidence type="ECO:0000256" key="3">
    <source>
        <dbReference type="HAMAP-Rule" id="MF_00108"/>
    </source>
</evidence>
<dbReference type="GO" id="GO:0050518">
    <property type="term" value="F:2-C-methyl-D-erythritol 4-phosphate cytidylyltransferase activity"/>
    <property type="evidence" value="ECO:0007669"/>
    <property type="project" value="UniProtKB-UniRule"/>
</dbReference>
<dbReference type="OrthoDB" id="9806837at2"/>
<evidence type="ECO:0000256" key="1">
    <source>
        <dbReference type="ARBA" id="ARBA00022679"/>
    </source>
</evidence>
<proteinExistence type="inferred from homology"/>
<comment type="similarity">
    <text evidence="3">Belongs to the IspD/TarI cytidylyltransferase family. IspD subfamily.</text>
</comment>
<dbReference type="RefSeq" id="WP_133995640.1">
    <property type="nucleotide sequence ID" value="NZ_SODV01000002.1"/>
</dbReference>